<comment type="caution">
    <text evidence="1">The sequence shown here is derived from an EMBL/GenBank/DDBJ whole genome shotgun (WGS) entry which is preliminary data.</text>
</comment>
<dbReference type="AlphaFoldDB" id="A0AAV4NC72"/>
<sequence>MSFLKAFKLRLAYTMAKIAAILEHFDGIWRNYHGTASLQFKLWRFQIELKTLNEPRRENADRESGRGSFITGSGVYGLTESQVPLTFRQQVRSKFLSSLTGLGKGVVRKMK</sequence>
<evidence type="ECO:0000313" key="2">
    <source>
        <dbReference type="Proteomes" id="UP001054945"/>
    </source>
</evidence>
<evidence type="ECO:0000313" key="1">
    <source>
        <dbReference type="EMBL" id="GIX82322.1"/>
    </source>
</evidence>
<reference evidence="1 2" key="1">
    <citation type="submission" date="2021-06" db="EMBL/GenBank/DDBJ databases">
        <title>Caerostris extrusa draft genome.</title>
        <authorList>
            <person name="Kono N."/>
            <person name="Arakawa K."/>
        </authorList>
    </citation>
    <scope>NUCLEOTIDE SEQUENCE [LARGE SCALE GENOMIC DNA]</scope>
</reference>
<organism evidence="1 2">
    <name type="scientific">Caerostris extrusa</name>
    <name type="common">Bark spider</name>
    <name type="synonym">Caerostris bankana</name>
    <dbReference type="NCBI Taxonomy" id="172846"/>
    <lineage>
        <taxon>Eukaryota</taxon>
        <taxon>Metazoa</taxon>
        <taxon>Ecdysozoa</taxon>
        <taxon>Arthropoda</taxon>
        <taxon>Chelicerata</taxon>
        <taxon>Arachnida</taxon>
        <taxon>Araneae</taxon>
        <taxon>Araneomorphae</taxon>
        <taxon>Entelegynae</taxon>
        <taxon>Araneoidea</taxon>
        <taxon>Araneidae</taxon>
        <taxon>Caerostris</taxon>
    </lineage>
</organism>
<accession>A0AAV4NC72</accession>
<name>A0AAV4NC72_CAEEX</name>
<gene>
    <name evidence="1" type="ORF">CEXT_421871</name>
</gene>
<dbReference type="Proteomes" id="UP001054945">
    <property type="component" value="Unassembled WGS sequence"/>
</dbReference>
<protein>
    <submittedName>
        <fullName evidence="1">Uncharacterized protein</fullName>
    </submittedName>
</protein>
<dbReference type="EMBL" id="BPLR01020769">
    <property type="protein sequence ID" value="GIX82322.1"/>
    <property type="molecule type" value="Genomic_DNA"/>
</dbReference>
<keyword evidence="2" id="KW-1185">Reference proteome</keyword>
<proteinExistence type="predicted"/>